<keyword evidence="8" id="KW-0695">RNA-directed DNA polymerase</keyword>
<evidence type="ECO:0000259" key="9">
    <source>
        <dbReference type="Pfam" id="PF17917"/>
    </source>
</evidence>
<evidence type="ECO:0000256" key="7">
    <source>
        <dbReference type="ARBA" id="ARBA00022801"/>
    </source>
</evidence>
<dbReference type="OrthoDB" id="1430630at2759"/>
<evidence type="ECO:0000256" key="5">
    <source>
        <dbReference type="ARBA" id="ARBA00022750"/>
    </source>
</evidence>
<keyword evidence="2" id="KW-0808">Transferase</keyword>
<dbReference type="GO" id="GO:0003964">
    <property type="term" value="F:RNA-directed DNA polymerase activity"/>
    <property type="evidence" value="ECO:0007669"/>
    <property type="project" value="UniProtKB-KW"/>
</dbReference>
<keyword evidence="11" id="KW-1185">Reference proteome</keyword>
<protein>
    <submittedName>
        <fullName evidence="10">Retrovirus-related Pol polyprotein from transposon 297</fullName>
    </submittedName>
</protein>
<evidence type="ECO:0000256" key="3">
    <source>
        <dbReference type="ARBA" id="ARBA00022695"/>
    </source>
</evidence>
<keyword evidence="6" id="KW-0255">Endonuclease</keyword>
<dbReference type="Proteomes" id="UP000887116">
    <property type="component" value="Unassembled WGS sequence"/>
</dbReference>
<sequence length="80" mass="9047">MGAALVQVQNGKERLIAYASRCQIAAEKNYSTTEEECLTAILAIGKFRSYFFVRPFTVLKEHHSLCWLVNVIDPLVRLAC</sequence>
<evidence type="ECO:0000256" key="8">
    <source>
        <dbReference type="ARBA" id="ARBA00022918"/>
    </source>
</evidence>
<organism evidence="10 11">
    <name type="scientific">Trichonephila clavata</name>
    <name type="common">Joro spider</name>
    <name type="synonym">Nephila clavata</name>
    <dbReference type="NCBI Taxonomy" id="2740835"/>
    <lineage>
        <taxon>Eukaryota</taxon>
        <taxon>Metazoa</taxon>
        <taxon>Ecdysozoa</taxon>
        <taxon>Arthropoda</taxon>
        <taxon>Chelicerata</taxon>
        <taxon>Arachnida</taxon>
        <taxon>Araneae</taxon>
        <taxon>Araneomorphae</taxon>
        <taxon>Entelegynae</taxon>
        <taxon>Araneoidea</taxon>
        <taxon>Nephilidae</taxon>
        <taxon>Trichonephila</taxon>
    </lineage>
</organism>
<dbReference type="Pfam" id="PF17917">
    <property type="entry name" value="RT_RNaseH"/>
    <property type="match status" value="1"/>
</dbReference>
<keyword evidence="3" id="KW-0548">Nucleotidyltransferase</keyword>
<dbReference type="AlphaFoldDB" id="A0A8X6M6M4"/>
<keyword evidence="1" id="KW-0645">Protease</keyword>
<keyword evidence="4" id="KW-0540">Nuclease</keyword>
<evidence type="ECO:0000256" key="2">
    <source>
        <dbReference type="ARBA" id="ARBA00022679"/>
    </source>
</evidence>
<feature type="domain" description="Reverse transcriptase RNase H-like" evidence="9">
    <location>
        <begin position="1"/>
        <end position="70"/>
    </location>
</feature>
<dbReference type="SUPFAM" id="SSF56672">
    <property type="entry name" value="DNA/RNA polymerases"/>
    <property type="match status" value="1"/>
</dbReference>
<comment type="caution">
    <text evidence="10">The sequence shown here is derived from an EMBL/GenBank/DDBJ whole genome shotgun (WGS) entry which is preliminary data.</text>
</comment>
<keyword evidence="7" id="KW-0378">Hydrolase</keyword>
<dbReference type="PANTHER" id="PTHR33064:SF37">
    <property type="entry name" value="RIBONUCLEASE H"/>
    <property type="match status" value="1"/>
</dbReference>
<dbReference type="EMBL" id="BMAO01019853">
    <property type="protein sequence ID" value="GFR33279.1"/>
    <property type="molecule type" value="Genomic_DNA"/>
</dbReference>
<dbReference type="GO" id="GO:0004519">
    <property type="term" value="F:endonuclease activity"/>
    <property type="evidence" value="ECO:0007669"/>
    <property type="project" value="UniProtKB-KW"/>
</dbReference>
<dbReference type="PANTHER" id="PTHR33064">
    <property type="entry name" value="POL PROTEIN"/>
    <property type="match status" value="1"/>
</dbReference>
<dbReference type="InterPro" id="IPR051320">
    <property type="entry name" value="Viral_Replic_Matur_Polypro"/>
</dbReference>
<dbReference type="InterPro" id="IPR041373">
    <property type="entry name" value="RT_RNaseH"/>
</dbReference>
<evidence type="ECO:0000256" key="4">
    <source>
        <dbReference type="ARBA" id="ARBA00022722"/>
    </source>
</evidence>
<name>A0A8X6M6M4_TRICU</name>
<accession>A0A8X6M6M4</accession>
<dbReference type="InterPro" id="IPR043502">
    <property type="entry name" value="DNA/RNA_pol_sf"/>
</dbReference>
<evidence type="ECO:0000313" key="11">
    <source>
        <dbReference type="Proteomes" id="UP000887116"/>
    </source>
</evidence>
<evidence type="ECO:0000256" key="6">
    <source>
        <dbReference type="ARBA" id="ARBA00022759"/>
    </source>
</evidence>
<keyword evidence="5" id="KW-0064">Aspartyl protease</keyword>
<dbReference type="GO" id="GO:0004190">
    <property type="term" value="F:aspartic-type endopeptidase activity"/>
    <property type="evidence" value="ECO:0007669"/>
    <property type="project" value="UniProtKB-KW"/>
</dbReference>
<evidence type="ECO:0000256" key="1">
    <source>
        <dbReference type="ARBA" id="ARBA00022670"/>
    </source>
</evidence>
<dbReference type="Gene3D" id="3.10.20.370">
    <property type="match status" value="1"/>
</dbReference>
<evidence type="ECO:0000313" key="10">
    <source>
        <dbReference type="EMBL" id="GFR33279.1"/>
    </source>
</evidence>
<dbReference type="GO" id="GO:0006508">
    <property type="term" value="P:proteolysis"/>
    <property type="evidence" value="ECO:0007669"/>
    <property type="project" value="UniProtKB-KW"/>
</dbReference>
<proteinExistence type="predicted"/>
<gene>
    <name evidence="10" type="primary">pol_4336</name>
    <name evidence="10" type="ORF">TNCT_126551</name>
</gene>
<reference evidence="10" key="1">
    <citation type="submission" date="2020-07" db="EMBL/GenBank/DDBJ databases">
        <title>Multicomponent nature underlies the extraordinary mechanical properties of spider dragline silk.</title>
        <authorList>
            <person name="Kono N."/>
            <person name="Nakamura H."/>
            <person name="Mori M."/>
            <person name="Yoshida Y."/>
            <person name="Ohtoshi R."/>
            <person name="Malay A.D."/>
            <person name="Moran D.A.P."/>
            <person name="Tomita M."/>
            <person name="Numata K."/>
            <person name="Arakawa K."/>
        </authorList>
    </citation>
    <scope>NUCLEOTIDE SEQUENCE</scope>
</reference>